<dbReference type="GO" id="GO:0015937">
    <property type="term" value="P:coenzyme A biosynthetic process"/>
    <property type="evidence" value="ECO:0007669"/>
    <property type="project" value="UniProtKB-KW"/>
</dbReference>
<accession>A0A922MA81</accession>
<evidence type="ECO:0000259" key="6">
    <source>
        <dbReference type="Pfam" id="PF02441"/>
    </source>
</evidence>
<sequence>MDTTDTRRSCKLLLAATGSVAALKIPNLIKALLEIPPDQMTYDFEVHLVVTEHAKHFFKMSDLPAHVKVYDDSLEWQAWKQRGDPVLHIELGKLADIMVIAPLDANTLAKMAQGLCDNLLTCTTRAWDMSKPLIFCPAMNTRMWEHPITAQQINLLKQWGHTEIPPISKTLMCGETGVGAMAEVETIVEKIKSVADEKFNVNFD</sequence>
<dbReference type="FunFam" id="3.40.50.1950:FF:000004">
    <property type="entry name" value="Phosphopantothenoylcysteine decarboxylase"/>
    <property type="match status" value="1"/>
</dbReference>
<evidence type="ECO:0000256" key="5">
    <source>
        <dbReference type="ARBA" id="ARBA00082063"/>
    </source>
</evidence>
<dbReference type="EMBL" id="JACEFF010000678">
    <property type="protein sequence ID" value="KAH9632916.1"/>
    <property type="molecule type" value="Genomic_DNA"/>
</dbReference>
<dbReference type="OrthoDB" id="1532798at2759"/>
<proteinExistence type="inferred from homology"/>
<evidence type="ECO:0000313" key="7">
    <source>
        <dbReference type="EMBL" id="KAH9632916.1"/>
    </source>
</evidence>
<comment type="function">
    <text evidence="3">Catalyzes the decarboxylation of the cysteine moiety of 4-phosphopantothenoylcysteine to form 4'-phosphopantotheine and this reaction forms part of the biosynthesis of coenzyme A.</text>
</comment>
<dbReference type="PANTHER" id="PTHR14359:SF6">
    <property type="entry name" value="PHOSPHOPANTOTHENOYLCYSTEINE DECARBOXYLASE"/>
    <property type="match status" value="1"/>
</dbReference>
<name>A0A922MA81_SPOEX</name>
<gene>
    <name evidence="7" type="ORF">HF086_002738</name>
</gene>
<evidence type="ECO:0000256" key="4">
    <source>
        <dbReference type="ARBA" id="ARBA00070201"/>
    </source>
</evidence>
<feature type="domain" description="Flavoprotein" evidence="6">
    <location>
        <begin position="11"/>
        <end position="193"/>
    </location>
</feature>
<dbReference type="AlphaFoldDB" id="A0A922MA81"/>
<dbReference type="Gene3D" id="3.40.50.1950">
    <property type="entry name" value="Flavin prenyltransferase-like"/>
    <property type="match status" value="1"/>
</dbReference>
<comment type="similarity">
    <text evidence="2">Belongs to the HFCD (homooligomeric flavin containing Cys decarboxylase) superfamily.</text>
</comment>
<dbReference type="GO" id="GO:0010181">
    <property type="term" value="F:FMN binding"/>
    <property type="evidence" value="ECO:0007669"/>
    <property type="project" value="TreeGrafter"/>
</dbReference>
<evidence type="ECO:0000256" key="3">
    <source>
        <dbReference type="ARBA" id="ARBA00056708"/>
    </source>
</evidence>
<protein>
    <recommendedName>
        <fullName evidence="4">Phosphopantothenoylcysteine decarboxylase</fullName>
    </recommendedName>
    <alternativeName>
        <fullName evidence="5">CoaC</fullName>
    </alternativeName>
</protein>
<organism evidence="7 8">
    <name type="scientific">Spodoptera exigua</name>
    <name type="common">Beet armyworm</name>
    <name type="synonym">Noctua fulgens</name>
    <dbReference type="NCBI Taxonomy" id="7107"/>
    <lineage>
        <taxon>Eukaryota</taxon>
        <taxon>Metazoa</taxon>
        <taxon>Ecdysozoa</taxon>
        <taxon>Arthropoda</taxon>
        <taxon>Hexapoda</taxon>
        <taxon>Insecta</taxon>
        <taxon>Pterygota</taxon>
        <taxon>Neoptera</taxon>
        <taxon>Endopterygota</taxon>
        <taxon>Lepidoptera</taxon>
        <taxon>Glossata</taxon>
        <taxon>Ditrysia</taxon>
        <taxon>Noctuoidea</taxon>
        <taxon>Noctuidae</taxon>
        <taxon>Amphipyrinae</taxon>
        <taxon>Spodoptera</taxon>
    </lineage>
</organism>
<dbReference type="GO" id="GO:0071513">
    <property type="term" value="C:phosphopantothenoylcysteine decarboxylase complex"/>
    <property type="evidence" value="ECO:0007669"/>
    <property type="project" value="TreeGrafter"/>
</dbReference>
<dbReference type="SUPFAM" id="SSF52507">
    <property type="entry name" value="Homo-oligomeric flavin-containing Cys decarboxylases, HFCD"/>
    <property type="match status" value="1"/>
</dbReference>
<keyword evidence="1" id="KW-0173">Coenzyme A biosynthesis</keyword>
<dbReference type="Pfam" id="PF02441">
    <property type="entry name" value="Flavoprotein"/>
    <property type="match status" value="1"/>
</dbReference>
<dbReference type="PANTHER" id="PTHR14359">
    <property type="entry name" value="HOMO-OLIGOMERIC FLAVIN CONTAINING CYS DECARBOXYLASE FAMILY"/>
    <property type="match status" value="1"/>
</dbReference>
<comment type="caution">
    <text evidence="7">The sequence shown here is derived from an EMBL/GenBank/DDBJ whole genome shotgun (WGS) entry which is preliminary data.</text>
</comment>
<dbReference type="InterPro" id="IPR036551">
    <property type="entry name" value="Flavin_trans-like"/>
</dbReference>
<evidence type="ECO:0000256" key="2">
    <source>
        <dbReference type="ARBA" id="ARBA00038350"/>
    </source>
</evidence>
<reference evidence="7" key="1">
    <citation type="journal article" date="2021" name="G3 (Bethesda)">
        <title>Genome and transcriptome analysis of the beet armyworm Spodoptera exigua reveals targets for pest control. .</title>
        <authorList>
            <person name="Simon S."/>
            <person name="Breeschoten T."/>
            <person name="Jansen H.J."/>
            <person name="Dirks R.P."/>
            <person name="Schranz M.E."/>
            <person name="Ros V.I.D."/>
        </authorList>
    </citation>
    <scope>NUCLEOTIDE SEQUENCE</scope>
    <source>
        <strain evidence="7">TB_SE_WUR_2020</strain>
    </source>
</reference>
<evidence type="ECO:0000256" key="1">
    <source>
        <dbReference type="ARBA" id="ARBA00022993"/>
    </source>
</evidence>
<dbReference type="InterPro" id="IPR003382">
    <property type="entry name" value="Flavoprotein"/>
</dbReference>
<dbReference type="Proteomes" id="UP000814243">
    <property type="component" value="Unassembled WGS sequence"/>
</dbReference>
<evidence type="ECO:0000313" key="8">
    <source>
        <dbReference type="Proteomes" id="UP000814243"/>
    </source>
</evidence>
<dbReference type="GO" id="GO:0004633">
    <property type="term" value="F:phosphopantothenoylcysteine decarboxylase activity"/>
    <property type="evidence" value="ECO:0007669"/>
    <property type="project" value="TreeGrafter"/>
</dbReference>